<dbReference type="InterPro" id="IPR020449">
    <property type="entry name" value="Tscrpt_reg_AraC-type_HTH"/>
</dbReference>
<name>A0ABV4CUP2_9BACT</name>
<evidence type="ECO:0000313" key="7">
    <source>
        <dbReference type="EMBL" id="MEY8245100.1"/>
    </source>
</evidence>
<keyword evidence="5" id="KW-0812">Transmembrane</keyword>
<dbReference type="Gene3D" id="2.130.10.10">
    <property type="entry name" value="YVTN repeat-like/Quinoprotein amine dehydrogenase"/>
    <property type="match status" value="3"/>
</dbReference>
<evidence type="ECO:0000256" key="3">
    <source>
        <dbReference type="ARBA" id="ARBA00023125"/>
    </source>
</evidence>
<dbReference type="InterPro" id="IPR011123">
    <property type="entry name" value="Y_Y_Y"/>
</dbReference>
<keyword evidence="5" id="KW-1133">Transmembrane helix</keyword>
<dbReference type="PANTHER" id="PTHR43547:SF2">
    <property type="entry name" value="HYBRID SIGNAL TRANSDUCTION HISTIDINE KINASE C"/>
    <property type="match status" value="1"/>
</dbReference>
<protein>
    <submittedName>
        <fullName evidence="7">Two-component regulator propeller domain-containing protein</fullName>
    </submittedName>
</protein>
<keyword evidence="2" id="KW-0805">Transcription regulation</keyword>
<evidence type="ECO:0000259" key="6">
    <source>
        <dbReference type="PROSITE" id="PS01124"/>
    </source>
</evidence>
<proteinExistence type="predicted"/>
<feature type="domain" description="HTH araC/xylS-type" evidence="6">
    <location>
        <begin position="787"/>
        <end position="886"/>
    </location>
</feature>
<dbReference type="EMBL" id="JBCLPP010000012">
    <property type="protein sequence ID" value="MEY8245100.1"/>
    <property type="molecule type" value="Genomic_DNA"/>
</dbReference>
<keyword evidence="5" id="KW-0472">Membrane</keyword>
<comment type="caution">
    <text evidence="7">The sequence shown here is derived from an EMBL/GenBank/DDBJ whole genome shotgun (WGS) entry which is preliminary data.</text>
</comment>
<reference evidence="7 8" key="1">
    <citation type="submission" date="2024-03" db="EMBL/GenBank/DDBJ databases">
        <title>Mouse gut bacterial collection (mGBC) of GemPharmatech.</title>
        <authorList>
            <person name="He Y."/>
            <person name="Dong L."/>
            <person name="Wu D."/>
            <person name="Gao X."/>
            <person name="Lin Z."/>
        </authorList>
    </citation>
    <scope>NUCLEOTIDE SEQUENCE [LARGE SCALE GENOMIC DNA]</scope>
    <source>
        <strain evidence="7 8">54-13</strain>
    </source>
</reference>
<dbReference type="InterPro" id="IPR013783">
    <property type="entry name" value="Ig-like_fold"/>
</dbReference>
<evidence type="ECO:0000256" key="4">
    <source>
        <dbReference type="ARBA" id="ARBA00023163"/>
    </source>
</evidence>
<dbReference type="InterPro" id="IPR009057">
    <property type="entry name" value="Homeodomain-like_sf"/>
</dbReference>
<dbReference type="Proteomes" id="UP001565200">
    <property type="component" value="Unassembled WGS sequence"/>
</dbReference>
<dbReference type="RefSeq" id="WP_369863324.1">
    <property type="nucleotide sequence ID" value="NZ_JBCLPP010000012.1"/>
</dbReference>
<sequence>MDRRLPIYIVILIILTRGTSMSAKDLSFRHYDVTDGLSENTVNCISQDHRGFMWFGTNNGLNRFDGTSFKVYNFLSDNVIKSLYPDKERLWIGTGKALYFLDFNTDSIISPKIPPFNDLCYNDTGAIIDIVKCGDRIFLLDAAGRILSPDTCIMKHPSILSSQHWHTIASLNDRYILGISTEGMSVINPTEATIVSHMSNTHTDIPMDLFYADSMAVVTYGNDKRTECFMITTDYRIKPTYEMLYPAADIAGSHNNSILLGTNGQGIYSTYGTKWFNTANSNLSGNVVTSIFTDRDGNLWVGTYRDGINFHSPVFWWFDRYTIDNGVLSHKLATAIMKDGPILYIGTDGGGLDIYDIEKRRLTNLNTGNSDIIGDDILSMIQDGGDILMISYTKGISRFSPLTGKFVNYPLKNALLWCLSKDPDGKIWALGKDISVFDQATGAIKALEHDVTASCIGFSKQEAWVATSGHGIYVYHRRSFKQLRHILKGQDIRTFFIDSHGNKWIGIKNRGLSILSDSDSIMTFGPDNGFTASNVVSIQEDTRGFLWIATDNGLFRYNPTNRHFRRFGEYDGLPATFLSNSSHKTDSILYFGSNQGVVKVNASYINFNNISTPVVIDKISFSGSDTTIVLPDSNMSVELPSNLNSPILHFSHPAFISPENIRYDYTLEGYGNQWHKIGPDHKISLPNLPYGNYTLRIRFRDSNGNYNKNISSVSIYIAPPWWRSRWGVTMCAILVSLAIYLLYRTSLHFKNIKKKAREEERKNAFEHAIEIKTPITDIMSTDKKLMDRVLDAIDLNLSNAGYSVDELSMEAGISRTNLFKKIQSLTGMTPAALIRSIRLKKASRLLIESKLNISEISDAVGFGNIKYFNKYFKEEYGMTPSRYRAEHCQDIP</sequence>
<evidence type="ECO:0000256" key="5">
    <source>
        <dbReference type="SAM" id="Phobius"/>
    </source>
</evidence>
<evidence type="ECO:0000313" key="8">
    <source>
        <dbReference type="Proteomes" id="UP001565200"/>
    </source>
</evidence>
<dbReference type="SUPFAM" id="SSF63829">
    <property type="entry name" value="Calcium-dependent phosphotriesterase"/>
    <property type="match status" value="1"/>
</dbReference>
<dbReference type="InterPro" id="IPR018060">
    <property type="entry name" value="HTH_AraC"/>
</dbReference>
<evidence type="ECO:0000256" key="2">
    <source>
        <dbReference type="ARBA" id="ARBA00023015"/>
    </source>
</evidence>
<dbReference type="PROSITE" id="PS01124">
    <property type="entry name" value="HTH_ARAC_FAMILY_2"/>
    <property type="match status" value="1"/>
</dbReference>
<dbReference type="SUPFAM" id="SSF101898">
    <property type="entry name" value="NHL repeat"/>
    <property type="match status" value="1"/>
</dbReference>
<dbReference type="Pfam" id="PF12833">
    <property type="entry name" value="HTH_18"/>
    <property type="match status" value="1"/>
</dbReference>
<accession>A0ABV4CUP2</accession>
<feature type="transmembrane region" description="Helical" evidence="5">
    <location>
        <begin position="726"/>
        <end position="743"/>
    </location>
</feature>
<dbReference type="PROSITE" id="PS00041">
    <property type="entry name" value="HTH_ARAC_FAMILY_1"/>
    <property type="match status" value="1"/>
</dbReference>
<keyword evidence="4" id="KW-0804">Transcription</keyword>
<dbReference type="PRINTS" id="PR00032">
    <property type="entry name" value="HTHARAC"/>
</dbReference>
<dbReference type="InterPro" id="IPR015943">
    <property type="entry name" value="WD40/YVTN_repeat-like_dom_sf"/>
</dbReference>
<keyword evidence="8" id="KW-1185">Reference proteome</keyword>
<dbReference type="Gene3D" id="2.60.40.10">
    <property type="entry name" value="Immunoglobulins"/>
    <property type="match status" value="1"/>
</dbReference>
<keyword evidence="3" id="KW-0238">DNA-binding</keyword>
<dbReference type="SUPFAM" id="SSF46689">
    <property type="entry name" value="Homeodomain-like"/>
    <property type="match status" value="1"/>
</dbReference>
<dbReference type="Pfam" id="PF07495">
    <property type="entry name" value="Y_Y_Y"/>
    <property type="match status" value="1"/>
</dbReference>
<evidence type="ECO:0000256" key="1">
    <source>
        <dbReference type="ARBA" id="ARBA00022553"/>
    </source>
</evidence>
<dbReference type="Gene3D" id="1.10.10.60">
    <property type="entry name" value="Homeodomain-like"/>
    <property type="match status" value="1"/>
</dbReference>
<dbReference type="Pfam" id="PF07494">
    <property type="entry name" value="Reg_prop"/>
    <property type="match status" value="3"/>
</dbReference>
<dbReference type="InterPro" id="IPR018062">
    <property type="entry name" value="HTH_AraC-typ_CS"/>
</dbReference>
<dbReference type="SMART" id="SM00342">
    <property type="entry name" value="HTH_ARAC"/>
    <property type="match status" value="1"/>
</dbReference>
<organism evidence="7 8">
    <name type="scientific">Heminiphilus faecis</name>
    <dbReference type="NCBI Taxonomy" id="2601703"/>
    <lineage>
        <taxon>Bacteria</taxon>
        <taxon>Pseudomonadati</taxon>
        <taxon>Bacteroidota</taxon>
        <taxon>Bacteroidia</taxon>
        <taxon>Bacteroidales</taxon>
        <taxon>Muribaculaceae</taxon>
        <taxon>Heminiphilus</taxon>
    </lineage>
</organism>
<dbReference type="InterPro" id="IPR011110">
    <property type="entry name" value="Reg_prop"/>
</dbReference>
<keyword evidence="1" id="KW-0597">Phosphoprotein</keyword>
<dbReference type="PANTHER" id="PTHR43547">
    <property type="entry name" value="TWO-COMPONENT HISTIDINE KINASE"/>
    <property type="match status" value="1"/>
</dbReference>
<gene>
    <name evidence="7" type="ORF">AAK873_05650</name>
</gene>